<evidence type="ECO:0000256" key="5">
    <source>
        <dbReference type="ARBA" id="ARBA00023002"/>
    </source>
</evidence>
<protein>
    <submittedName>
        <fullName evidence="7">Putative zinc-binding dehydrogenase family</fullName>
    </submittedName>
</protein>
<keyword evidence="8" id="KW-1185">Reference proteome</keyword>
<gene>
    <name evidence="7" type="ORF">SAMD00023353_2201150</name>
</gene>
<evidence type="ECO:0000256" key="4">
    <source>
        <dbReference type="ARBA" id="ARBA00022857"/>
    </source>
</evidence>
<dbReference type="PANTHER" id="PTHR45348">
    <property type="entry name" value="HYPOTHETICAL OXIDOREDUCTASE (EUROFUNG)"/>
    <property type="match status" value="1"/>
</dbReference>
<dbReference type="SMART" id="SM00829">
    <property type="entry name" value="PKS_ER"/>
    <property type="match status" value="1"/>
</dbReference>
<proteinExistence type="inferred from homology"/>
<name>A0A1S7UP18_ROSNE</name>
<evidence type="ECO:0000313" key="8">
    <source>
        <dbReference type="Proteomes" id="UP000054516"/>
    </source>
</evidence>
<reference evidence="7" key="1">
    <citation type="submission" date="2016-03" db="EMBL/GenBank/DDBJ databases">
        <title>Draft genome sequence of Rosellinia necatrix.</title>
        <authorList>
            <person name="Kanematsu S."/>
        </authorList>
    </citation>
    <scope>NUCLEOTIDE SEQUENCE [LARGE SCALE GENOMIC DNA]</scope>
    <source>
        <strain evidence="7">W97</strain>
    </source>
</reference>
<keyword evidence="3" id="KW-0547">Nucleotide-binding</keyword>
<dbReference type="OrthoDB" id="48317at2759"/>
<dbReference type="EMBL" id="DF977467">
    <property type="protein sequence ID" value="GAP85178.2"/>
    <property type="molecule type" value="Genomic_DNA"/>
</dbReference>
<dbReference type="InterPro" id="IPR013149">
    <property type="entry name" value="ADH-like_C"/>
</dbReference>
<keyword evidence="4" id="KW-0521">NADP</keyword>
<evidence type="ECO:0000259" key="6">
    <source>
        <dbReference type="SMART" id="SM00829"/>
    </source>
</evidence>
<feature type="domain" description="Enoyl reductase (ER)" evidence="6">
    <location>
        <begin position="18"/>
        <end position="355"/>
    </location>
</feature>
<dbReference type="Gene3D" id="3.90.180.10">
    <property type="entry name" value="Medium-chain alcohol dehydrogenases, catalytic domain"/>
    <property type="match status" value="1"/>
</dbReference>
<dbReference type="AlphaFoldDB" id="A0A1S7UP18"/>
<dbReference type="PANTHER" id="PTHR45348:SF1">
    <property type="entry name" value="TRANS-ENOYL REDUCTASE STHE"/>
    <property type="match status" value="1"/>
</dbReference>
<dbReference type="Pfam" id="PF08240">
    <property type="entry name" value="ADH_N"/>
    <property type="match status" value="1"/>
</dbReference>
<dbReference type="SUPFAM" id="SSF51735">
    <property type="entry name" value="NAD(P)-binding Rossmann-fold domains"/>
    <property type="match status" value="1"/>
</dbReference>
<dbReference type="CDD" id="cd08249">
    <property type="entry name" value="enoyl_reductase_like"/>
    <property type="match status" value="1"/>
</dbReference>
<dbReference type="InterPro" id="IPR036291">
    <property type="entry name" value="NAD(P)-bd_dom_sf"/>
</dbReference>
<dbReference type="InterPro" id="IPR013154">
    <property type="entry name" value="ADH-like_N"/>
</dbReference>
<keyword evidence="5" id="KW-0560">Oxidoreductase</keyword>
<dbReference type="GO" id="GO:0016651">
    <property type="term" value="F:oxidoreductase activity, acting on NAD(P)H"/>
    <property type="evidence" value="ECO:0007669"/>
    <property type="project" value="InterPro"/>
</dbReference>
<organism evidence="7">
    <name type="scientific">Rosellinia necatrix</name>
    <name type="common">White root-rot fungus</name>
    <dbReference type="NCBI Taxonomy" id="77044"/>
    <lineage>
        <taxon>Eukaryota</taxon>
        <taxon>Fungi</taxon>
        <taxon>Dikarya</taxon>
        <taxon>Ascomycota</taxon>
        <taxon>Pezizomycotina</taxon>
        <taxon>Sordariomycetes</taxon>
        <taxon>Xylariomycetidae</taxon>
        <taxon>Xylariales</taxon>
        <taxon>Xylariaceae</taxon>
        <taxon>Rosellinia</taxon>
    </lineage>
</organism>
<dbReference type="InterPro" id="IPR020843">
    <property type="entry name" value="ER"/>
</dbReference>
<dbReference type="SUPFAM" id="SSF50129">
    <property type="entry name" value="GroES-like"/>
    <property type="match status" value="1"/>
</dbReference>
<evidence type="ECO:0000256" key="3">
    <source>
        <dbReference type="ARBA" id="ARBA00022741"/>
    </source>
</evidence>
<dbReference type="Pfam" id="PF00107">
    <property type="entry name" value="ADH_zinc_N"/>
    <property type="match status" value="1"/>
</dbReference>
<evidence type="ECO:0000256" key="2">
    <source>
        <dbReference type="ARBA" id="ARBA00011245"/>
    </source>
</evidence>
<dbReference type="STRING" id="77044.A0A1S7UP18"/>
<dbReference type="Proteomes" id="UP000054516">
    <property type="component" value="Unassembled WGS sequence"/>
</dbReference>
<dbReference type="GO" id="GO:0000166">
    <property type="term" value="F:nucleotide binding"/>
    <property type="evidence" value="ECO:0007669"/>
    <property type="project" value="UniProtKB-KW"/>
</dbReference>
<dbReference type="OMA" id="MCYEAIG"/>
<evidence type="ECO:0000256" key="1">
    <source>
        <dbReference type="ARBA" id="ARBA00008072"/>
    </source>
</evidence>
<dbReference type="Gene3D" id="3.40.50.720">
    <property type="entry name" value="NAD(P)-binding Rossmann-like Domain"/>
    <property type="match status" value="1"/>
</dbReference>
<comment type="similarity">
    <text evidence="1">Belongs to the zinc-containing alcohol dehydrogenase family.</text>
</comment>
<dbReference type="InterPro" id="IPR047122">
    <property type="entry name" value="Trans-enoyl_RdTase-like"/>
</dbReference>
<dbReference type="InterPro" id="IPR011032">
    <property type="entry name" value="GroES-like_sf"/>
</dbReference>
<sequence>MSLPACRSAIVCVSDSPGANLAVAHDVPMPLPLRPGCVLVRNFAVGLNPCDWKMPDKFPSRGSIGGSDFAGIIVALSDHLPATHPHLAVGDRVCGAVHGFDPSDHASGSFADYVVAVADILMKIPDGVSWAEAAAIGGTSIAALGIAFHDFLLPSLSLRKQDTKAEPASPVLVYGGGTATGTMAIQLLKASGFRPLAVCSAESAQLALSYGAERAFDYTSTSCADEIRTYTEKRLAHVLDIIADSDSVKLCYQAMGRLGGRYVGLELPPEDQPRRQLVHTTWVMGQTIFGNPLQLSGGYERPATPAHRKLGRRWFLDVQDLWHRGGITSHPVKDGGPEGLDGVVKGINLLRQRKVARQKLVYRLY</sequence>
<accession>A0A1S7UP18</accession>
<evidence type="ECO:0000313" key="7">
    <source>
        <dbReference type="EMBL" id="GAP85178.2"/>
    </source>
</evidence>
<comment type="subunit">
    <text evidence="2">Monomer.</text>
</comment>